<reference evidence="2" key="1">
    <citation type="submission" date="2021-10" db="EMBL/GenBank/DDBJ databases">
        <title>De novo Genome Assembly of Clathrus columnatus (Basidiomycota, Fungi) Using Illumina and Nanopore Sequence Data.</title>
        <authorList>
            <person name="Ogiso-Tanaka E."/>
            <person name="Itagaki H."/>
            <person name="Hosoya T."/>
            <person name="Hosaka K."/>
        </authorList>
    </citation>
    <scope>NUCLEOTIDE SEQUENCE</scope>
    <source>
        <strain evidence="2">MO-923</strain>
    </source>
</reference>
<proteinExistence type="predicted"/>
<dbReference type="InterPro" id="IPR009003">
    <property type="entry name" value="Peptidase_S1_PA"/>
</dbReference>
<dbReference type="SUPFAM" id="SSF50494">
    <property type="entry name" value="Trypsin-like serine proteases"/>
    <property type="match status" value="1"/>
</dbReference>
<comment type="caution">
    <text evidence="2">The sequence shown here is derived from an EMBL/GenBank/DDBJ whole genome shotgun (WGS) entry which is preliminary data.</text>
</comment>
<organism evidence="2 3">
    <name type="scientific">Clathrus columnatus</name>
    <dbReference type="NCBI Taxonomy" id="1419009"/>
    <lineage>
        <taxon>Eukaryota</taxon>
        <taxon>Fungi</taxon>
        <taxon>Dikarya</taxon>
        <taxon>Basidiomycota</taxon>
        <taxon>Agaricomycotina</taxon>
        <taxon>Agaricomycetes</taxon>
        <taxon>Phallomycetidae</taxon>
        <taxon>Phallales</taxon>
        <taxon>Clathraceae</taxon>
        <taxon>Clathrus</taxon>
    </lineage>
</organism>
<dbReference type="EMBL" id="BPWL01000003">
    <property type="protein sequence ID" value="GJJ08867.1"/>
    <property type="molecule type" value="Genomic_DNA"/>
</dbReference>
<feature type="region of interest" description="Disordered" evidence="1">
    <location>
        <begin position="531"/>
        <end position="553"/>
    </location>
</feature>
<name>A0AAV5A2K4_9AGAM</name>
<protein>
    <recommendedName>
        <fullName evidence="4">Peptidase S1 domain-containing protein</fullName>
    </recommendedName>
</protein>
<evidence type="ECO:0000313" key="2">
    <source>
        <dbReference type="EMBL" id="GJJ08867.1"/>
    </source>
</evidence>
<dbReference type="AlphaFoldDB" id="A0AAV5A2K4"/>
<evidence type="ECO:0000256" key="1">
    <source>
        <dbReference type="SAM" id="MobiDB-lite"/>
    </source>
</evidence>
<feature type="compositionally biased region" description="Basic residues" evidence="1">
    <location>
        <begin position="543"/>
        <end position="553"/>
    </location>
</feature>
<dbReference type="Proteomes" id="UP001050691">
    <property type="component" value="Unassembled WGS sequence"/>
</dbReference>
<gene>
    <name evidence="2" type="ORF">Clacol_003087</name>
</gene>
<accession>A0AAV5A2K4</accession>
<dbReference type="Gene3D" id="2.40.10.10">
    <property type="entry name" value="Trypsin-like serine proteases"/>
    <property type="match status" value="1"/>
</dbReference>
<keyword evidence="3" id="KW-1185">Reference proteome</keyword>
<sequence>MSASFQATTPMDEAHNDFYGIPSNPLSIYHTGPRWPLPGPQAQRIPKETRPVYGHPISHVWRELGKKIYMYFDSIELKWTSIDPVRFAEVGKEPGPVFLWVGVLPDTLSSDHAKDVAAYCKEILVEYGFADVEIAFRESIYTRHVGSKHVGPKLLDHVHSSDPTVDLSIPFTPALSLQISPLAFPRIGGTGCLYLREGGQSERVFLLTARHIVFPPDKYPNDLYRLEKSQTRREIVHLGEGAFDKAFDAITRRIQYWDNIVNNYQATYTDLKSRVKGKNAETTSDEQALEESRLNLKWAEASRSTIVNFQRNINSSWRELNQRILGHVLYSPPISVVSIGDILFTEDWALIELNNQKFNWETFRGNVIHLGSKLEPAEFKRKIYPHALTQANFEYPKDHLMQLRDFVKYHEFSMLDASGDPCFIVIKNGATTGVTLGRISELESFVRQYNDYGIDMMSTEVAVHPYSHNDSAFSAGGDSGSVVVDANHRIIGMITGGANTQTESTDITYVTAYSILNERIKEAFPHSHLYPIPKAVPTGSPSKQKKKHTSSHK</sequence>
<evidence type="ECO:0000313" key="3">
    <source>
        <dbReference type="Proteomes" id="UP001050691"/>
    </source>
</evidence>
<dbReference type="InterPro" id="IPR043504">
    <property type="entry name" value="Peptidase_S1_PA_chymotrypsin"/>
</dbReference>
<evidence type="ECO:0008006" key="4">
    <source>
        <dbReference type="Google" id="ProtNLM"/>
    </source>
</evidence>